<evidence type="ECO:0000313" key="2">
    <source>
        <dbReference type="Proteomes" id="UP001235303"/>
    </source>
</evidence>
<dbReference type="EMBL" id="JAQOSP010000116">
    <property type="protein sequence ID" value="MDJ1171423.1"/>
    <property type="molecule type" value="Genomic_DNA"/>
</dbReference>
<accession>A0ABT7AWX9</accession>
<dbReference type="Proteomes" id="UP001235303">
    <property type="component" value="Unassembled WGS sequence"/>
</dbReference>
<sequence length="66" mass="7690">MLIRDIVQQSLTVGYLSLDAEEKLRANLSHKYDVEDFRAFMQLQFAIMNGQVRQEAREQFLVAVTN</sequence>
<gene>
    <name evidence="1" type="ORF">PMG71_18485</name>
</gene>
<organism evidence="1 2">
    <name type="scientific">Roseofilum acuticapitatum BLCC-M154</name>
    <dbReference type="NCBI Taxonomy" id="3022444"/>
    <lineage>
        <taxon>Bacteria</taxon>
        <taxon>Bacillati</taxon>
        <taxon>Cyanobacteriota</taxon>
        <taxon>Cyanophyceae</taxon>
        <taxon>Desertifilales</taxon>
        <taxon>Desertifilaceae</taxon>
        <taxon>Roseofilum</taxon>
        <taxon>Roseofilum acuticapitatum</taxon>
    </lineage>
</organism>
<evidence type="ECO:0000313" key="1">
    <source>
        <dbReference type="EMBL" id="MDJ1171423.1"/>
    </source>
</evidence>
<reference evidence="1 2" key="1">
    <citation type="submission" date="2023-01" db="EMBL/GenBank/DDBJ databases">
        <title>Novel diversity within Roseofilum (Cyanobacteria; Desertifilaceae) from marine benthic mats with descriptions of four novel species.</title>
        <authorList>
            <person name="Wang Y."/>
            <person name="Berthold D.E."/>
            <person name="Hu J."/>
            <person name="Lefler F.W."/>
            <person name="Laughinghouse H.D. IV."/>
        </authorList>
    </citation>
    <scope>NUCLEOTIDE SEQUENCE [LARGE SCALE GENOMIC DNA]</scope>
    <source>
        <strain evidence="1 2">BLCC-M154</strain>
    </source>
</reference>
<protein>
    <submittedName>
        <fullName evidence="1">Uncharacterized protein</fullName>
    </submittedName>
</protein>
<comment type="caution">
    <text evidence="1">The sequence shown here is derived from an EMBL/GenBank/DDBJ whole genome shotgun (WGS) entry which is preliminary data.</text>
</comment>
<name>A0ABT7AWX9_9CYAN</name>
<keyword evidence="2" id="KW-1185">Reference proteome</keyword>
<proteinExistence type="predicted"/>
<dbReference type="RefSeq" id="WP_283755176.1">
    <property type="nucleotide sequence ID" value="NZ_JAQOSP010000116.1"/>
</dbReference>